<reference evidence="3" key="1">
    <citation type="submission" date="2022-11" db="UniProtKB">
        <authorList>
            <consortium name="WormBaseParasite"/>
        </authorList>
    </citation>
    <scope>IDENTIFICATION</scope>
</reference>
<proteinExistence type="predicted"/>
<feature type="compositionally biased region" description="Polar residues" evidence="1">
    <location>
        <begin position="29"/>
        <end position="38"/>
    </location>
</feature>
<organism evidence="2 3">
    <name type="scientific">Acrobeloides nanus</name>
    <dbReference type="NCBI Taxonomy" id="290746"/>
    <lineage>
        <taxon>Eukaryota</taxon>
        <taxon>Metazoa</taxon>
        <taxon>Ecdysozoa</taxon>
        <taxon>Nematoda</taxon>
        <taxon>Chromadorea</taxon>
        <taxon>Rhabditida</taxon>
        <taxon>Tylenchina</taxon>
        <taxon>Cephalobomorpha</taxon>
        <taxon>Cephaloboidea</taxon>
        <taxon>Cephalobidae</taxon>
        <taxon>Acrobeloides</taxon>
    </lineage>
</organism>
<dbReference type="Proteomes" id="UP000887540">
    <property type="component" value="Unplaced"/>
</dbReference>
<feature type="region of interest" description="Disordered" evidence="1">
    <location>
        <begin position="28"/>
        <end position="56"/>
    </location>
</feature>
<keyword evidence="2" id="KW-1185">Reference proteome</keyword>
<evidence type="ECO:0000313" key="2">
    <source>
        <dbReference type="Proteomes" id="UP000887540"/>
    </source>
</evidence>
<feature type="compositionally biased region" description="Low complexity" evidence="1">
    <location>
        <begin position="39"/>
        <end position="49"/>
    </location>
</feature>
<evidence type="ECO:0000256" key="1">
    <source>
        <dbReference type="SAM" id="MobiDB-lite"/>
    </source>
</evidence>
<evidence type="ECO:0000313" key="3">
    <source>
        <dbReference type="WBParaSite" id="ACRNAN_scaffold559.g16413.t1"/>
    </source>
</evidence>
<name>A0A914E601_9BILA</name>
<sequence length="101" mass="10635">MCNCYYLCKKCEAHGKHPEHVLIGIPYNSDASNVTQPGPSTSTPNSNKTPSKKHSTAKRFAEHFGITLAAKLALTGLMAAFGLESLGDILTDPGGGDGSMK</sequence>
<dbReference type="WBParaSite" id="ACRNAN_scaffold559.g16413.t1">
    <property type="protein sequence ID" value="ACRNAN_scaffold559.g16413.t1"/>
    <property type="gene ID" value="ACRNAN_scaffold559.g16413"/>
</dbReference>
<accession>A0A914E601</accession>
<protein>
    <submittedName>
        <fullName evidence="3">Uncharacterized protein</fullName>
    </submittedName>
</protein>
<dbReference type="AlphaFoldDB" id="A0A914E601"/>